<gene>
    <name evidence="2" type="primary">Contig11709.g12524</name>
    <name evidence="2" type="ORF">STYLEM_14494</name>
</gene>
<reference evidence="2 3" key="1">
    <citation type="submission" date="2014-06" db="EMBL/GenBank/DDBJ databases">
        <authorList>
            <person name="Swart Estienne"/>
        </authorList>
    </citation>
    <scope>NUCLEOTIDE SEQUENCE [LARGE SCALE GENOMIC DNA]</scope>
    <source>
        <strain evidence="2 3">130c</strain>
    </source>
</reference>
<dbReference type="EMBL" id="CCKQ01013719">
    <property type="protein sequence ID" value="CDW85418.1"/>
    <property type="molecule type" value="Genomic_DNA"/>
</dbReference>
<name>A0A078AXB5_STYLE</name>
<evidence type="ECO:0000256" key="1">
    <source>
        <dbReference type="SAM" id="MobiDB-lite"/>
    </source>
</evidence>
<feature type="region of interest" description="Disordered" evidence="1">
    <location>
        <begin position="28"/>
        <end position="65"/>
    </location>
</feature>
<keyword evidence="3" id="KW-1185">Reference proteome</keyword>
<accession>A0A078AXB5</accession>
<feature type="compositionally biased region" description="Basic and acidic residues" evidence="1">
    <location>
        <begin position="49"/>
        <end position="60"/>
    </location>
</feature>
<dbReference type="AlphaFoldDB" id="A0A078AXB5"/>
<organism evidence="2 3">
    <name type="scientific">Stylonychia lemnae</name>
    <name type="common">Ciliate</name>
    <dbReference type="NCBI Taxonomy" id="5949"/>
    <lineage>
        <taxon>Eukaryota</taxon>
        <taxon>Sar</taxon>
        <taxon>Alveolata</taxon>
        <taxon>Ciliophora</taxon>
        <taxon>Intramacronucleata</taxon>
        <taxon>Spirotrichea</taxon>
        <taxon>Stichotrichia</taxon>
        <taxon>Sporadotrichida</taxon>
        <taxon>Oxytrichidae</taxon>
        <taxon>Stylonychinae</taxon>
        <taxon>Stylonychia</taxon>
    </lineage>
</organism>
<evidence type="ECO:0000313" key="3">
    <source>
        <dbReference type="Proteomes" id="UP000039865"/>
    </source>
</evidence>
<dbReference type="Proteomes" id="UP000039865">
    <property type="component" value="Unassembled WGS sequence"/>
</dbReference>
<protein>
    <submittedName>
        <fullName evidence="2">Uncharacterized protein</fullName>
    </submittedName>
</protein>
<feature type="compositionally biased region" description="Polar residues" evidence="1">
    <location>
        <begin position="38"/>
        <end position="48"/>
    </location>
</feature>
<proteinExistence type="predicted"/>
<dbReference type="InParanoid" id="A0A078AXB5"/>
<sequence length="424" mass="50128">MKQFRQPNNYQSEQANIRQYNSNLYDHDIDDDELGYSGNLNQNHLSNKNKGESTDQKNKNQEVPSVFDYKKHSEDLIEKAKLEVIQDVKNEIKKILENKNNFYQILSQKMNNKQMGEHEYEQYADKHTFQSDYESQKQKLGQDKNITRNHNRFSKALSEQRQRKIIDYQDDQKNNELSLPANNPHLLIQPYQNQMLNQNFDKKPIKTNTERLPGLLYQQLEKTVDYYDKQLDQERFLINYGGGSLVRGQVGVGDTLKKYDHIIRNKRYDKMMQSSEIEEMEKMSDISKDNPYNIINFSPQNPEANPKVYNQAHQNYSNNLTRNPQSYQINKMNNQNKKIFDVPQKQFKINSNNNTFQNLAKEVISLQKGEVEQKRLNNYNISVAPNINNKALIFVKKSRDLSVDQSKQRSQYNNKIDVRSLKNY</sequence>
<evidence type="ECO:0000313" key="2">
    <source>
        <dbReference type="EMBL" id="CDW85418.1"/>
    </source>
</evidence>